<dbReference type="HOGENOM" id="CLU_096028_0_3_9"/>
<dbReference type="PANTHER" id="PTHR28008">
    <property type="entry name" value="DOMAIN PROTEIN, PUTATIVE (AFU_ORTHOLOGUE AFUA_3G10980)-RELATED"/>
    <property type="match status" value="1"/>
</dbReference>
<sequence length="149" mass="16532">MIIIFSLSSQPGTKSNELSKNVTKQIIKTTEKVVMLNNSNPPKTNLVNKLNDVVREYAHAAVYLVLGVLVMNVFIMSGVKGYKAFAFSLIFCILYAITDEIHQLFVPGRGTEVTDVLIDGIGALIGIGLYKFIFKIYYTVKTKPSPKQL</sequence>
<evidence type="ECO:0000313" key="4">
    <source>
        <dbReference type="Proteomes" id="UP000009256"/>
    </source>
</evidence>
<reference key="1">
    <citation type="submission" date="2010-11" db="EMBL/GenBank/DDBJ databases">
        <title>Complete sequence of chromosome of Caldicellulosiruptor kristjanssonii 177R1B.</title>
        <authorList>
            <consortium name="US DOE Joint Genome Institute"/>
            <person name="Lucas S."/>
            <person name="Copeland A."/>
            <person name="Lapidus A."/>
            <person name="Cheng J.-F."/>
            <person name="Bruce D."/>
            <person name="Goodwin L."/>
            <person name="Pitluck S."/>
            <person name="Davenport K."/>
            <person name="Detter J.C."/>
            <person name="Han C."/>
            <person name="Tapia R."/>
            <person name="Land M."/>
            <person name="Hauser L."/>
            <person name="Jeffries C."/>
            <person name="Kyrpides N."/>
            <person name="Ivanova N."/>
            <person name="Mikhailova N."/>
            <person name="Blumer-Schuette S.E."/>
            <person name="Kelly R.M."/>
            <person name="Woyke T."/>
        </authorList>
    </citation>
    <scope>NUCLEOTIDE SEQUENCE</scope>
    <source>
        <strain>177R1B</strain>
    </source>
</reference>
<proteinExistence type="predicted"/>
<organism evidence="3 4">
    <name type="scientific">Caldicellulosiruptor acetigenus (strain ATCC 700853 / DSM 12137 / I77R1B)</name>
    <name type="common">Caldicellulosiruptor kristjanssonii</name>
    <dbReference type="NCBI Taxonomy" id="632335"/>
    <lineage>
        <taxon>Bacteria</taxon>
        <taxon>Bacillati</taxon>
        <taxon>Bacillota</taxon>
        <taxon>Bacillota incertae sedis</taxon>
        <taxon>Caldicellulosiruptorales</taxon>
        <taxon>Caldicellulosiruptoraceae</taxon>
        <taxon>Caldicellulosiruptor</taxon>
    </lineage>
</organism>
<dbReference type="PANTHER" id="PTHR28008:SF1">
    <property type="entry name" value="DOMAIN PROTEIN, PUTATIVE (AFU_ORTHOLOGUE AFUA_3G10980)-RELATED"/>
    <property type="match status" value="1"/>
</dbReference>
<feature type="transmembrane region" description="Helical" evidence="1">
    <location>
        <begin position="118"/>
        <end position="138"/>
    </location>
</feature>
<protein>
    <submittedName>
        <fullName evidence="3">VanZ family protein</fullName>
    </submittedName>
</protein>
<reference evidence="3 4" key="2">
    <citation type="journal article" date="2011" name="J. Bacteriol.">
        <title>Complete genome sequences for the anaerobic, extremely thermophilic plant biomass-degrading bacteria Caldicellulosiruptor hydrothermalis, Caldicellulosiruptor kristjanssonii, Caldicellulosiruptor kronotskyensis, Caldicellulosiruptor owensenis, and Caldicellulosiruptor lactoaceticus.</title>
        <authorList>
            <person name="Blumer-Schuette S.E."/>
            <person name="Ozdemir I."/>
            <person name="Mistry D."/>
            <person name="Lucas S."/>
            <person name="Lapidus A."/>
            <person name="Cheng J.F."/>
            <person name="Goodwin L.A."/>
            <person name="Pitluck S."/>
            <person name="Land M.L."/>
            <person name="Hauser L.J."/>
            <person name="Woyke T."/>
            <person name="Mikhailova N."/>
            <person name="Pati A."/>
            <person name="Kyrpides N.C."/>
            <person name="Ivanova N."/>
            <person name="Detter J.C."/>
            <person name="Walston-Davenport K."/>
            <person name="Han S."/>
            <person name="Adams M.W."/>
            <person name="Kelly R.M."/>
        </authorList>
    </citation>
    <scope>NUCLEOTIDE SEQUENCE [LARGE SCALE GENOMIC DNA]</scope>
    <source>
        <strain evidence="4">ATCC 700853 / DSM 12137 / I77R1B</strain>
    </source>
</reference>
<feature type="domain" description="VanZ-like" evidence="2">
    <location>
        <begin position="1"/>
        <end position="133"/>
    </location>
</feature>
<dbReference type="STRING" id="632335.Calkr_2270"/>
<gene>
    <name evidence="3" type="ordered locus">Calkr_2270</name>
</gene>
<dbReference type="Proteomes" id="UP000009256">
    <property type="component" value="Chromosome"/>
</dbReference>
<dbReference type="EMBL" id="CP002326">
    <property type="protein sequence ID" value="ADQ41729.1"/>
    <property type="molecule type" value="Genomic_DNA"/>
</dbReference>
<dbReference type="KEGG" id="cki:Calkr_2270"/>
<evidence type="ECO:0000256" key="1">
    <source>
        <dbReference type="SAM" id="Phobius"/>
    </source>
</evidence>
<dbReference type="OrthoDB" id="291892at2"/>
<keyword evidence="1" id="KW-0472">Membrane</keyword>
<dbReference type="PIRSF" id="PIRSF019083">
    <property type="entry name" value="UCP019083_VanZ"/>
    <property type="match status" value="1"/>
</dbReference>
<dbReference type="Pfam" id="PF04892">
    <property type="entry name" value="VanZ"/>
    <property type="match status" value="1"/>
</dbReference>
<dbReference type="InterPro" id="IPR006976">
    <property type="entry name" value="VanZ-like"/>
</dbReference>
<accession>E4S6U6</accession>
<dbReference type="RefSeq" id="WP_013433450.1">
    <property type="nucleotide sequence ID" value="NC_014721.1"/>
</dbReference>
<keyword evidence="1" id="KW-1133">Transmembrane helix</keyword>
<keyword evidence="1" id="KW-0812">Transmembrane</keyword>
<dbReference type="InterPro" id="IPR016747">
    <property type="entry name" value="Phosphotransbutyrylase"/>
</dbReference>
<feature type="transmembrane region" description="Helical" evidence="1">
    <location>
        <begin position="57"/>
        <end position="75"/>
    </location>
</feature>
<dbReference type="AlphaFoldDB" id="E4S6U6"/>
<evidence type="ECO:0000313" key="3">
    <source>
        <dbReference type="EMBL" id="ADQ41729.1"/>
    </source>
</evidence>
<evidence type="ECO:0000259" key="2">
    <source>
        <dbReference type="Pfam" id="PF04892"/>
    </source>
</evidence>
<dbReference type="eggNOG" id="COG5652">
    <property type="taxonomic scope" value="Bacteria"/>
</dbReference>
<feature type="transmembrane region" description="Helical" evidence="1">
    <location>
        <begin position="82"/>
        <end position="98"/>
    </location>
</feature>
<name>E4S6U6_CALA7</name>
<keyword evidence="4" id="KW-1185">Reference proteome</keyword>
<dbReference type="NCBIfam" id="NF037970">
    <property type="entry name" value="vanZ_1"/>
    <property type="match status" value="1"/>
</dbReference>